<evidence type="ECO:0000256" key="1">
    <source>
        <dbReference type="ARBA" id="ARBA00022737"/>
    </source>
</evidence>
<dbReference type="Gene3D" id="3.10.580.10">
    <property type="entry name" value="CBS-domain"/>
    <property type="match status" value="1"/>
</dbReference>
<protein>
    <submittedName>
        <fullName evidence="4">CBS domain-containing protein</fullName>
    </submittedName>
</protein>
<feature type="domain" description="CBS" evidence="3">
    <location>
        <begin position="20"/>
        <end position="79"/>
    </location>
</feature>
<evidence type="ECO:0000313" key="5">
    <source>
        <dbReference type="Proteomes" id="UP000562464"/>
    </source>
</evidence>
<keyword evidence="2" id="KW-0129">CBS domain</keyword>
<dbReference type="Pfam" id="PF00571">
    <property type="entry name" value="CBS"/>
    <property type="match status" value="2"/>
</dbReference>
<organism evidence="4 5">
    <name type="scientific">Lactovum miscens</name>
    <dbReference type="NCBI Taxonomy" id="190387"/>
    <lineage>
        <taxon>Bacteria</taxon>
        <taxon>Bacillati</taxon>
        <taxon>Bacillota</taxon>
        <taxon>Bacilli</taxon>
        <taxon>Lactobacillales</taxon>
        <taxon>Streptococcaceae</taxon>
        <taxon>Lactovum</taxon>
    </lineage>
</organism>
<dbReference type="SUPFAM" id="SSF54631">
    <property type="entry name" value="CBS-domain pair"/>
    <property type="match status" value="1"/>
</dbReference>
<dbReference type="InterPro" id="IPR000644">
    <property type="entry name" value="CBS_dom"/>
</dbReference>
<dbReference type="PROSITE" id="PS51371">
    <property type="entry name" value="CBS"/>
    <property type="match status" value="1"/>
</dbReference>
<evidence type="ECO:0000313" key="4">
    <source>
        <dbReference type="EMBL" id="MBB5888444.1"/>
    </source>
</evidence>
<keyword evidence="1" id="KW-0677">Repeat</keyword>
<dbReference type="Proteomes" id="UP000562464">
    <property type="component" value="Unassembled WGS sequence"/>
</dbReference>
<proteinExistence type="predicted"/>
<comment type="caution">
    <text evidence="4">The sequence shown here is derived from an EMBL/GenBank/DDBJ whole genome shotgun (WGS) entry which is preliminary data.</text>
</comment>
<dbReference type="InterPro" id="IPR051462">
    <property type="entry name" value="CBS_domain-containing"/>
</dbReference>
<gene>
    <name evidence="4" type="ORF">HNQ37_001344</name>
</gene>
<evidence type="ECO:0000259" key="3">
    <source>
        <dbReference type="PROSITE" id="PS51371"/>
    </source>
</evidence>
<dbReference type="AlphaFoldDB" id="A0A841C7W8"/>
<name>A0A841C7W8_9LACT</name>
<sequence>MMIPEMEKFLSEHQDHFVKMADSVAVLLKDHNVAHAKLLLSQYKYNRVPVIDKDKNFVGVLGLGEIVEFEMGQDFFYDKLLETKIEEIMNSEVSTLQEDFTIEEVLHELVNEPFLPVLSGTKFKGIIVRQELLKSVNAMVHDFTKEYEITKRNP</sequence>
<dbReference type="InterPro" id="IPR046342">
    <property type="entry name" value="CBS_dom_sf"/>
</dbReference>
<dbReference type="PANTHER" id="PTHR48108:SF26">
    <property type="entry name" value="CBS DOMAIN-CONTAINING PROTEIN DDB_G0289609"/>
    <property type="match status" value="1"/>
</dbReference>
<dbReference type="InterPro" id="IPR048125">
    <property type="entry name" value="CBS_CbpB"/>
</dbReference>
<dbReference type="EMBL" id="JACHHV010000025">
    <property type="protein sequence ID" value="MBB5888444.1"/>
    <property type="molecule type" value="Genomic_DNA"/>
</dbReference>
<dbReference type="NCBIfam" id="NF041630">
    <property type="entry name" value="CBS_CbpB"/>
    <property type="match status" value="1"/>
</dbReference>
<dbReference type="RefSeq" id="WP_183540499.1">
    <property type="nucleotide sequence ID" value="NZ_DASWOY010000030.1"/>
</dbReference>
<reference evidence="4 5" key="1">
    <citation type="submission" date="2020-08" db="EMBL/GenBank/DDBJ databases">
        <title>Genomic Encyclopedia of Type Strains, Phase IV (KMG-IV): sequencing the most valuable type-strain genomes for metagenomic binning, comparative biology and taxonomic classification.</title>
        <authorList>
            <person name="Goeker M."/>
        </authorList>
    </citation>
    <scope>NUCLEOTIDE SEQUENCE [LARGE SCALE GENOMIC DNA]</scope>
    <source>
        <strain evidence="4 5">DSM 14925</strain>
    </source>
</reference>
<dbReference type="PANTHER" id="PTHR48108">
    <property type="entry name" value="CBS DOMAIN-CONTAINING PROTEIN CBSX2, CHLOROPLASTIC"/>
    <property type="match status" value="1"/>
</dbReference>
<accession>A0A841C7W8</accession>
<keyword evidence="5" id="KW-1185">Reference proteome</keyword>
<evidence type="ECO:0000256" key="2">
    <source>
        <dbReference type="PROSITE-ProRule" id="PRU00703"/>
    </source>
</evidence>